<evidence type="ECO:0000256" key="2">
    <source>
        <dbReference type="SAM" id="MobiDB-lite"/>
    </source>
</evidence>
<gene>
    <name evidence="3" type="ORF">RM779_19470</name>
</gene>
<dbReference type="Gene3D" id="3.10.20.440">
    <property type="entry name" value="2Fe-2S iron-sulphur cluster binding domain, sarcosine oxidase, alpha subunit, N-terminal domain"/>
    <property type="match status" value="1"/>
</dbReference>
<protein>
    <submittedName>
        <fullName evidence="3">(2Fe-2S)-binding protein</fullName>
    </submittedName>
</protein>
<dbReference type="Proteomes" id="UP001183615">
    <property type="component" value="Unassembled WGS sequence"/>
</dbReference>
<keyword evidence="4" id="KW-1185">Reference proteome</keyword>
<organism evidence="3 4">
    <name type="scientific">Streptomyces johnsoniae</name>
    <dbReference type="NCBI Taxonomy" id="3075532"/>
    <lineage>
        <taxon>Bacteria</taxon>
        <taxon>Bacillati</taxon>
        <taxon>Actinomycetota</taxon>
        <taxon>Actinomycetes</taxon>
        <taxon>Kitasatosporales</taxon>
        <taxon>Streptomycetaceae</taxon>
        <taxon>Streptomyces</taxon>
    </lineage>
</organism>
<feature type="region of interest" description="Disordered" evidence="2">
    <location>
        <begin position="98"/>
        <end position="122"/>
    </location>
</feature>
<name>A0ABU2S703_9ACTN</name>
<reference evidence="4" key="1">
    <citation type="submission" date="2023-07" db="EMBL/GenBank/DDBJ databases">
        <title>30 novel species of actinomycetes from the DSMZ collection.</title>
        <authorList>
            <person name="Nouioui I."/>
        </authorList>
    </citation>
    <scope>NUCLEOTIDE SEQUENCE [LARGE SCALE GENOMIC DNA]</scope>
    <source>
        <strain evidence="4">DSM 41886</strain>
    </source>
</reference>
<dbReference type="InterPro" id="IPR036010">
    <property type="entry name" value="2Fe-2S_ferredoxin-like_sf"/>
</dbReference>
<comment type="caution">
    <text evidence="3">The sequence shown here is derived from an EMBL/GenBank/DDBJ whole genome shotgun (WGS) entry which is preliminary data.</text>
</comment>
<accession>A0ABU2S703</accession>
<dbReference type="Pfam" id="PF13510">
    <property type="entry name" value="Fer2_4"/>
    <property type="match status" value="1"/>
</dbReference>
<evidence type="ECO:0000313" key="3">
    <source>
        <dbReference type="EMBL" id="MDT0444762.1"/>
    </source>
</evidence>
<dbReference type="RefSeq" id="WP_311619012.1">
    <property type="nucleotide sequence ID" value="NZ_JAVREV010000010.1"/>
</dbReference>
<feature type="region of interest" description="Disordered" evidence="2">
    <location>
        <begin position="1"/>
        <end position="39"/>
    </location>
</feature>
<proteinExistence type="predicted"/>
<dbReference type="InterPro" id="IPR042204">
    <property type="entry name" value="2Fe-2S-bd_N"/>
</dbReference>
<dbReference type="SUPFAM" id="SSF54292">
    <property type="entry name" value="2Fe-2S ferredoxin-like"/>
    <property type="match status" value="1"/>
</dbReference>
<dbReference type="EMBL" id="JAVREV010000010">
    <property type="protein sequence ID" value="MDT0444762.1"/>
    <property type="molecule type" value="Genomic_DNA"/>
</dbReference>
<evidence type="ECO:0000256" key="1">
    <source>
        <dbReference type="ARBA" id="ARBA00023002"/>
    </source>
</evidence>
<keyword evidence="1" id="KW-0560">Oxidoreductase</keyword>
<sequence>MAQQHDRGHRPAPGSRTSPADLALTFDGTPLTARPGQSVGAALTDHGIKSWRGTRKEGAPRGLFCGIGICYDCLITVDGVPNQRACLVPARDGMELSSAPPELPLPGRLVPGATAADGRERP</sequence>
<evidence type="ECO:0000313" key="4">
    <source>
        <dbReference type="Proteomes" id="UP001183615"/>
    </source>
</evidence>